<sequence length="180" mass="20750">MKNIWDKILKYDKITVIILTIVINLLIVFLSFVPGYQGELPAYIKSLPLVNATLNSFTFLFLICALVAIRKGNIALHQRFIYAAFTTTTFFLLSYVTYHFMAESTTYGGTGVIAAIYYFILITHIVLAAVIVPLALMSFFSGYKREVERHRKWVRWTMPLWLYVSLTGVLVYLFISPYYT</sequence>
<dbReference type="RefSeq" id="WP_217065195.1">
    <property type="nucleotide sequence ID" value="NZ_JAHQCS010000066.1"/>
</dbReference>
<keyword evidence="1" id="KW-0472">Membrane</keyword>
<organism evidence="2 3">
    <name type="scientific">Evansella tamaricis</name>
    <dbReference type="NCBI Taxonomy" id="2069301"/>
    <lineage>
        <taxon>Bacteria</taxon>
        <taxon>Bacillati</taxon>
        <taxon>Bacillota</taxon>
        <taxon>Bacilli</taxon>
        <taxon>Bacillales</taxon>
        <taxon>Bacillaceae</taxon>
        <taxon>Evansella</taxon>
    </lineage>
</organism>
<gene>
    <name evidence="2" type="ORF">KS419_06165</name>
</gene>
<accession>A0ABS6JCK5</accession>
<evidence type="ECO:0000256" key="1">
    <source>
        <dbReference type="SAM" id="Phobius"/>
    </source>
</evidence>
<feature type="transmembrane region" description="Helical" evidence="1">
    <location>
        <begin position="160"/>
        <end position="179"/>
    </location>
</feature>
<feature type="transmembrane region" description="Helical" evidence="1">
    <location>
        <begin position="48"/>
        <end position="68"/>
    </location>
</feature>
<feature type="transmembrane region" description="Helical" evidence="1">
    <location>
        <begin position="14"/>
        <end position="36"/>
    </location>
</feature>
<keyword evidence="3" id="KW-1185">Reference proteome</keyword>
<keyword evidence="1" id="KW-1133">Transmembrane helix</keyword>
<dbReference type="PANTHER" id="PTHR37692:SF1">
    <property type="entry name" value="DUF420 DOMAIN-CONTAINING PROTEIN"/>
    <property type="match status" value="1"/>
</dbReference>
<reference evidence="2 3" key="1">
    <citation type="submission" date="2021-06" db="EMBL/GenBank/DDBJ databases">
        <title>Bacillus sp. RD4P76, an endophyte from a halophyte.</title>
        <authorList>
            <person name="Sun J.-Q."/>
        </authorList>
    </citation>
    <scope>NUCLEOTIDE SEQUENCE [LARGE SCALE GENOMIC DNA]</scope>
    <source>
        <strain evidence="2 3">CGMCC 1.15917</strain>
    </source>
</reference>
<keyword evidence="1" id="KW-0812">Transmembrane</keyword>
<dbReference type="Pfam" id="PF04238">
    <property type="entry name" value="DUF420"/>
    <property type="match status" value="1"/>
</dbReference>
<feature type="transmembrane region" description="Helical" evidence="1">
    <location>
        <begin position="113"/>
        <end position="140"/>
    </location>
</feature>
<dbReference type="InterPro" id="IPR007352">
    <property type="entry name" value="DUF420"/>
</dbReference>
<dbReference type="PANTHER" id="PTHR37692">
    <property type="entry name" value="HYPOTHETICAL MEMBRANE SPANNING PROTEIN"/>
    <property type="match status" value="1"/>
</dbReference>
<proteinExistence type="predicted"/>
<protein>
    <submittedName>
        <fullName evidence="2">DUF420 domain-containing protein</fullName>
    </submittedName>
</protein>
<feature type="transmembrane region" description="Helical" evidence="1">
    <location>
        <begin position="80"/>
        <end position="101"/>
    </location>
</feature>
<dbReference type="EMBL" id="JAHQCS010000066">
    <property type="protein sequence ID" value="MBU9711311.1"/>
    <property type="molecule type" value="Genomic_DNA"/>
</dbReference>
<name>A0ABS6JCK5_9BACI</name>
<evidence type="ECO:0000313" key="2">
    <source>
        <dbReference type="EMBL" id="MBU9711311.1"/>
    </source>
</evidence>
<dbReference type="Proteomes" id="UP000784880">
    <property type="component" value="Unassembled WGS sequence"/>
</dbReference>
<comment type="caution">
    <text evidence="2">The sequence shown here is derived from an EMBL/GenBank/DDBJ whole genome shotgun (WGS) entry which is preliminary data.</text>
</comment>
<evidence type="ECO:0000313" key="3">
    <source>
        <dbReference type="Proteomes" id="UP000784880"/>
    </source>
</evidence>